<dbReference type="InterPro" id="IPR005482">
    <property type="entry name" value="Biotin_COase_C"/>
</dbReference>
<dbReference type="InterPro" id="IPR011764">
    <property type="entry name" value="Biotin_carboxylation_dom"/>
</dbReference>
<dbReference type="InterPro" id="IPR016185">
    <property type="entry name" value="PreATP-grasp_dom_sf"/>
</dbReference>
<evidence type="ECO:0000256" key="3">
    <source>
        <dbReference type="ARBA" id="ARBA00022598"/>
    </source>
</evidence>
<evidence type="ECO:0000256" key="1">
    <source>
        <dbReference type="ARBA" id="ARBA00003761"/>
    </source>
</evidence>
<evidence type="ECO:0000313" key="10">
    <source>
        <dbReference type="EMBL" id="UWP86110.1"/>
    </source>
</evidence>
<dbReference type="SMART" id="SM00878">
    <property type="entry name" value="Biotin_carb_C"/>
    <property type="match status" value="1"/>
</dbReference>
<dbReference type="PANTHER" id="PTHR48095">
    <property type="entry name" value="PYRUVATE CARBOXYLASE SUBUNIT A"/>
    <property type="match status" value="1"/>
</dbReference>
<dbReference type="PROSITE" id="PS00866">
    <property type="entry name" value="CPSASE_1"/>
    <property type="match status" value="1"/>
</dbReference>
<reference evidence="10" key="2">
    <citation type="submission" date="2022-09" db="EMBL/GenBank/DDBJ databases">
        <title>Biosynthetic gene clusters of Dactylosporangioum fulvum.</title>
        <authorList>
            <person name="Caradec T."/>
        </authorList>
    </citation>
    <scope>NUCLEOTIDE SEQUENCE</scope>
    <source>
        <strain evidence="10">NRRL B-16292</strain>
    </source>
</reference>
<name>A0ABY5W7U4_9ACTN</name>
<keyword evidence="11" id="KW-1185">Reference proteome</keyword>
<dbReference type="PROSITE" id="PS50979">
    <property type="entry name" value="BC"/>
    <property type="match status" value="1"/>
</dbReference>
<dbReference type="Pfam" id="PF02786">
    <property type="entry name" value="CPSase_L_D2"/>
    <property type="match status" value="1"/>
</dbReference>
<dbReference type="Gene3D" id="3.30.470.20">
    <property type="entry name" value="ATP-grasp fold, B domain"/>
    <property type="match status" value="1"/>
</dbReference>
<feature type="domain" description="Biotin carboxylation" evidence="9">
    <location>
        <begin position="7"/>
        <end position="453"/>
    </location>
</feature>
<evidence type="ECO:0000313" key="11">
    <source>
        <dbReference type="Proteomes" id="UP001059617"/>
    </source>
</evidence>
<dbReference type="EC" id="6.3.4.14" evidence="2"/>
<gene>
    <name evidence="10" type="ORF">Dfulv_18445</name>
</gene>
<dbReference type="Proteomes" id="UP001059617">
    <property type="component" value="Chromosome"/>
</dbReference>
<evidence type="ECO:0000259" key="9">
    <source>
        <dbReference type="PROSITE" id="PS50979"/>
    </source>
</evidence>
<keyword evidence="3 10" id="KW-0436">Ligase</keyword>
<dbReference type="NCBIfam" id="NF006367">
    <property type="entry name" value="PRK08591.1"/>
    <property type="match status" value="1"/>
</dbReference>
<dbReference type="SUPFAM" id="SSF52440">
    <property type="entry name" value="PreATP-grasp domain"/>
    <property type="match status" value="1"/>
</dbReference>
<accession>A0ABY5W7U4</accession>
<sequence length="463" mass="49757">MPSAERVFDKVLVANRGEIALRVIRTCREMGIQSVAVYSTADRDAPFVRAADEAVQIGPGASQRSYLSAAAVVEAALRTGAQAVHPGYGFLSEDADFAQICADNGLVFIGPPPAVLARLADKAEARALMAKAGLPVLPGSERAVLGAVEVQEVASRMGYPLIIKAAAGGGGRGMSVVRTPQELLPVYRSTSAAARKIFRDGSVYLERFCEQARHVEVQVLADGHGTVLHLGERDCSVQRRRQKLIEECPAPGIPRGLVARMTAAAVQGAQAVGYAGAGTFEFLVHDDTFHFMEINCRIQVEHPVTEAVTGIDLVREQIRVAAGLPLSVEQSQVQPRGVAIECRVNAEDPARDFAPAPGLIDVFEPPGGPFVRVDSQARPAWRIPSEYDSLLAKVIAWAPDRNQAIARMDRALAEFRIAGPAVHTTRSLLRAVLRDEDFIAAAHHTGFLDEHKVRRLVADAPAD</sequence>
<evidence type="ECO:0000256" key="2">
    <source>
        <dbReference type="ARBA" id="ARBA00013263"/>
    </source>
</evidence>
<keyword evidence="4 7" id="KW-0547">Nucleotide-binding</keyword>
<dbReference type="InterPro" id="IPR005481">
    <property type="entry name" value="BC-like_N"/>
</dbReference>
<proteinExistence type="predicted"/>
<dbReference type="PANTHER" id="PTHR48095:SF2">
    <property type="entry name" value="BIOTIN CARBOXYLASE, CHLOROPLASTIC"/>
    <property type="match status" value="1"/>
</dbReference>
<comment type="catalytic activity">
    <reaction evidence="6">
        <text>N(6)-biotinyl-L-lysyl-[protein] + hydrogencarbonate + ATP = N(6)-carboxybiotinyl-L-lysyl-[protein] + ADP + phosphate + H(+)</text>
        <dbReference type="Rhea" id="RHEA:13501"/>
        <dbReference type="Rhea" id="RHEA-COMP:10505"/>
        <dbReference type="Rhea" id="RHEA-COMP:10506"/>
        <dbReference type="ChEBI" id="CHEBI:15378"/>
        <dbReference type="ChEBI" id="CHEBI:17544"/>
        <dbReference type="ChEBI" id="CHEBI:30616"/>
        <dbReference type="ChEBI" id="CHEBI:43474"/>
        <dbReference type="ChEBI" id="CHEBI:83144"/>
        <dbReference type="ChEBI" id="CHEBI:83145"/>
        <dbReference type="ChEBI" id="CHEBI:456216"/>
        <dbReference type="EC" id="6.3.4.14"/>
    </reaction>
</comment>
<evidence type="ECO:0000259" key="8">
    <source>
        <dbReference type="PROSITE" id="PS50975"/>
    </source>
</evidence>
<reference evidence="10" key="1">
    <citation type="submission" date="2021-04" db="EMBL/GenBank/DDBJ databases">
        <authorList>
            <person name="Hartkoorn R.C."/>
            <person name="Beaudoing E."/>
            <person name="Hot D."/>
        </authorList>
    </citation>
    <scope>NUCLEOTIDE SEQUENCE</scope>
    <source>
        <strain evidence="10">NRRL B-16292</strain>
    </source>
</reference>
<dbReference type="InterPro" id="IPR005479">
    <property type="entry name" value="CPAse_ATP-bd"/>
</dbReference>
<dbReference type="GO" id="GO:0003989">
    <property type="term" value="F:acetyl-CoA carboxylase activity"/>
    <property type="evidence" value="ECO:0007669"/>
    <property type="project" value="UniProtKB-EC"/>
</dbReference>
<dbReference type="PROSITE" id="PS50975">
    <property type="entry name" value="ATP_GRASP"/>
    <property type="match status" value="1"/>
</dbReference>
<evidence type="ECO:0000256" key="6">
    <source>
        <dbReference type="ARBA" id="ARBA00048600"/>
    </source>
</evidence>
<dbReference type="InterPro" id="IPR011761">
    <property type="entry name" value="ATP-grasp"/>
</dbReference>
<dbReference type="InterPro" id="IPR011054">
    <property type="entry name" value="Rudment_hybrid_motif"/>
</dbReference>
<evidence type="ECO:0000256" key="4">
    <source>
        <dbReference type="ARBA" id="ARBA00022741"/>
    </source>
</evidence>
<comment type="function">
    <text evidence="1">This protein is a component of the acetyl coenzyme A carboxylase complex; first, biotin carboxylase catalyzes the carboxylation of the carrier protein and then the transcarboxylase transfers the carboxyl group to form malonyl-CoA.</text>
</comment>
<dbReference type="EMBL" id="CP073720">
    <property type="protein sequence ID" value="UWP86110.1"/>
    <property type="molecule type" value="Genomic_DNA"/>
</dbReference>
<organism evidence="10 11">
    <name type="scientific">Dactylosporangium fulvum</name>
    <dbReference type="NCBI Taxonomy" id="53359"/>
    <lineage>
        <taxon>Bacteria</taxon>
        <taxon>Bacillati</taxon>
        <taxon>Actinomycetota</taxon>
        <taxon>Actinomycetes</taxon>
        <taxon>Micromonosporales</taxon>
        <taxon>Micromonosporaceae</taxon>
        <taxon>Dactylosporangium</taxon>
    </lineage>
</organism>
<dbReference type="Pfam" id="PF02785">
    <property type="entry name" value="Biotin_carb_C"/>
    <property type="match status" value="1"/>
</dbReference>
<dbReference type="Pfam" id="PF00289">
    <property type="entry name" value="Biotin_carb_N"/>
    <property type="match status" value="1"/>
</dbReference>
<evidence type="ECO:0000256" key="7">
    <source>
        <dbReference type="PROSITE-ProRule" id="PRU00409"/>
    </source>
</evidence>
<protein>
    <recommendedName>
        <fullName evidence="2">biotin carboxylase</fullName>
        <ecNumber evidence="2">6.3.4.14</ecNumber>
    </recommendedName>
</protein>
<dbReference type="SUPFAM" id="SSF51246">
    <property type="entry name" value="Rudiment single hybrid motif"/>
    <property type="match status" value="1"/>
</dbReference>
<feature type="domain" description="ATP-grasp" evidence="8">
    <location>
        <begin position="126"/>
        <end position="322"/>
    </location>
</feature>
<keyword evidence="5 7" id="KW-0067">ATP-binding</keyword>
<dbReference type="SUPFAM" id="SSF56059">
    <property type="entry name" value="Glutathione synthetase ATP-binding domain-like"/>
    <property type="match status" value="1"/>
</dbReference>
<evidence type="ECO:0000256" key="5">
    <source>
        <dbReference type="ARBA" id="ARBA00022840"/>
    </source>
</evidence>
<dbReference type="InterPro" id="IPR051602">
    <property type="entry name" value="ACC_Biotin_Carboxylase"/>
</dbReference>
<dbReference type="RefSeq" id="WP_259865064.1">
    <property type="nucleotide sequence ID" value="NZ_BAAAST010000133.1"/>
</dbReference>